<feature type="domain" description="Type IV / VI secretion system DotU" evidence="2">
    <location>
        <begin position="16"/>
        <end position="205"/>
    </location>
</feature>
<name>A0A0K1ET60_CHOCO</name>
<dbReference type="Pfam" id="PF09850">
    <property type="entry name" value="DotU"/>
    <property type="match status" value="1"/>
</dbReference>
<dbReference type="EMBL" id="CP012159">
    <property type="protein sequence ID" value="AKT44095.1"/>
    <property type="molecule type" value="Genomic_DNA"/>
</dbReference>
<evidence type="ECO:0000313" key="3">
    <source>
        <dbReference type="EMBL" id="AKT44095.1"/>
    </source>
</evidence>
<accession>A0A0K1ET60</accession>
<dbReference type="InterPro" id="IPR017732">
    <property type="entry name" value="T4/T6SS_DotU"/>
</dbReference>
<reference evidence="3 4" key="1">
    <citation type="submission" date="2015-07" db="EMBL/GenBank/DDBJ databases">
        <title>Genome analysis of myxobacterium Chondromyces crocatus Cm c5 reveals a high potential for natural compound synthesis and the genetic basis for the loss of fruiting body formation.</title>
        <authorList>
            <person name="Zaburannyi N."/>
            <person name="Bunk B."/>
            <person name="Maier J."/>
            <person name="Overmann J."/>
            <person name="Mueller R."/>
        </authorList>
    </citation>
    <scope>NUCLEOTIDE SEQUENCE [LARGE SCALE GENOMIC DNA]</scope>
    <source>
        <strain evidence="3 4">Cm c5</strain>
    </source>
</reference>
<keyword evidence="1" id="KW-0472">Membrane</keyword>
<dbReference type="Proteomes" id="UP000067626">
    <property type="component" value="Chromosome"/>
</dbReference>
<proteinExistence type="predicted"/>
<evidence type="ECO:0000259" key="2">
    <source>
        <dbReference type="Pfam" id="PF09850"/>
    </source>
</evidence>
<gene>
    <name evidence="3" type="ORF">CMC5_083350</name>
</gene>
<dbReference type="InterPro" id="IPR038522">
    <property type="entry name" value="T4/T6SS_DotU_sf"/>
</dbReference>
<feature type="transmembrane region" description="Helical" evidence="1">
    <location>
        <begin position="191"/>
        <end position="213"/>
    </location>
</feature>
<sequence length="218" mass="24265">MDTGRIETSIGVFGEELLLWICMLRQSPRRPPPEHVLRQANFLLDELKGSKVAQEVDVQAADDGMFVIAALLDELAMGLPDLRPLWAQHPLQATRWLTHNAGVEVYDRLTRVYEGPQNVIASYAVVLGLGFLGRFGLPGQNPYAVAQLRRDLTVKLRVDPDRDRMGGTIHKVRADEAAMHATKEAWYRSIWVGRGLAFLLVLVGATALIISIYRKVAG</sequence>
<dbReference type="Gene3D" id="1.25.40.590">
    <property type="entry name" value="Type IV / VI secretion system, DotU"/>
    <property type="match status" value="1"/>
</dbReference>
<keyword evidence="1" id="KW-0812">Transmembrane</keyword>
<keyword evidence="1" id="KW-1133">Transmembrane helix</keyword>
<organism evidence="3 4">
    <name type="scientific">Chondromyces crocatus</name>
    <dbReference type="NCBI Taxonomy" id="52"/>
    <lineage>
        <taxon>Bacteria</taxon>
        <taxon>Pseudomonadati</taxon>
        <taxon>Myxococcota</taxon>
        <taxon>Polyangia</taxon>
        <taxon>Polyangiales</taxon>
        <taxon>Polyangiaceae</taxon>
        <taxon>Chondromyces</taxon>
    </lineage>
</organism>
<evidence type="ECO:0000313" key="4">
    <source>
        <dbReference type="Proteomes" id="UP000067626"/>
    </source>
</evidence>
<protein>
    <recommendedName>
        <fullName evidence="2">Type IV / VI secretion system DotU domain-containing protein</fullName>
    </recommendedName>
</protein>
<keyword evidence="4" id="KW-1185">Reference proteome</keyword>
<dbReference type="KEGG" id="ccro:CMC5_083350"/>
<dbReference type="AlphaFoldDB" id="A0A0K1ET60"/>
<dbReference type="RefSeq" id="WP_245678170.1">
    <property type="nucleotide sequence ID" value="NZ_CP012159.1"/>
</dbReference>
<dbReference type="STRING" id="52.CMC5_083350"/>
<evidence type="ECO:0000256" key="1">
    <source>
        <dbReference type="SAM" id="Phobius"/>
    </source>
</evidence>